<dbReference type="InterPro" id="IPR036412">
    <property type="entry name" value="HAD-like_sf"/>
</dbReference>
<keyword evidence="1" id="KW-0378">Hydrolase</keyword>
<dbReference type="GO" id="GO:0016787">
    <property type="term" value="F:hydrolase activity"/>
    <property type="evidence" value="ECO:0007669"/>
    <property type="project" value="UniProtKB-KW"/>
</dbReference>
<dbReference type="EMBL" id="CP069389">
    <property type="protein sequence ID" value="QRN92635.1"/>
    <property type="molecule type" value="Genomic_DNA"/>
</dbReference>
<reference evidence="1" key="1">
    <citation type="submission" date="2021-02" db="EMBL/GenBank/DDBJ databases">
        <title>cfr and optrA-positive Staphylococcus spp.</title>
        <authorList>
            <person name="Chen L."/>
        </authorList>
    </citation>
    <scope>NUCLEOTIDE SEQUENCE</scope>
    <source>
        <strain evidence="1">GDQ20D70P</strain>
    </source>
</reference>
<name>A0AB37I0D1_MAMSC</name>
<dbReference type="Pfam" id="PF13242">
    <property type="entry name" value="Hydrolase_like"/>
    <property type="match status" value="1"/>
</dbReference>
<organism evidence="1 2">
    <name type="scientific">Mammaliicoccus sciuri</name>
    <name type="common">Staphylococcus sciuri</name>
    <dbReference type="NCBI Taxonomy" id="1296"/>
    <lineage>
        <taxon>Bacteria</taxon>
        <taxon>Bacillati</taxon>
        <taxon>Bacillota</taxon>
        <taxon>Bacilli</taxon>
        <taxon>Bacillales</taxon>
        <taxon>Staphylococcaceae</taxon>
        <taxon>Mammaliicoccus</taxon>
    </lineage>
</organism>
<evidence type="ECO:0000313" key="1">
    <source>
        <dbReference type="EMBL" id="QRN92635.1"/>
    </source>
</evidence>
<accession>A0AB37I0D1</accession>
<protein>
    <submittedName>
        <fullName evidence="1">HAD hydrolase-like protein</fullName>
    </submittedName>
</protein>
<sequence length="49" mass="5397">MIGDTLTSDIAGAHEYGIDSCYFDHQNLSNGDIATYVINHLEALKDILK</sequence>
<proteinExistence type="predicted"/>
<dbReference type="SUPFAM" id="SSF56784">
    <property type="entry name" value="HAD-like"/>
    <property type="match status" value="1"/>
</dbReference>
<evidence type="ECO:0000313" key="2">
    <source>
        <dbReference type="Proteomes" id="UP000640299"/>
    </source>
</evidence>
<dbReference type="AlphaFoldDB" id="A0AB37I0D1"/>
<dbReference type="InterPro" id="IPR023214">
    <property type="entry name" value="HAD_sf"/>
</dbReference>
<gene>
    <name evidence="1" type="ORF">JRU67_03595</name>
</gene>
<dbReference type="Proteomes" id="UP000640299">
    <property type="component" value="Chromosome"/>
</dbReference>
<dbReference type="Gene3D" id="3.40.50.1000">
    <property type="entry name" value="HAD superfamily/HAD-like"/>
    <property type="match status" value="1"/>
</dbReference>